<comment type="similarity">
    <text evidence="1">Belongs to the ROK (NagC/XylR) family.</text>
</comment>
<dbReference type="InterPro" id="IPR000600">
    <property type="entry name" value="ROK"/>
</dbReference>
<dbReference type="PANTHER" id="PTHR18964:SF149">
    <property type="entry name" value="BIFUNCTIONAL UDP-N-ACETYLGLUCOSAMINE 2-EPIMERASE_N-ACETYLMANNOSAMINE KINASE"/>
    <property type="match status" value="1"/>
</dbReference>
<dbReference type="Proteomes" id="UP000426246">
    <property type="component" value="Chromosome"/>
</dbReference>
<dbReference type="InterPro" id="IPR043129">
    <property type="entry name" value="ATPase_NBD"/>
</dbReference>
<evidence type="ECO:0000313" key="2">
    <source>
        <dbReference type="EMBL" id="QGQ97136.1"/>
    </source>
</evidence>
<dbReference type="AlphaFoldDB" id="A0A6B8RP36"/>
<reference evidence="3" key="1">
    <citation type="submission" date="2018-11" db="EMBL/GenBank/DDBJ databases">
        <title>Complete genome sequence of Paenibacillus sp. ML311-T8.</title>
        <authorList>
            <person name="Nam Y.-D."/>
            <person name="Kang J."/>
            <person name="Chung W.-H."/>
            <person name="Park Y.S."/>
        </authorList>
    </citation>
    <scope>NUCLEOTIDE SEQUENCE [LARGE SCALE GENOMIC DNA]</scope>
    <source>
        <strain evidence="3">ML311-T8</strain>
    </source>
</reference>
<organism evidence="2 3">
    <name type="scientific">Paenibacillus psychroresistens</name>
    <dbReference type="NCBI Taxonomy" id="1778678"/>
    <lineage>
        <taxon>Bacteria</taxon>
        <taxon>Bacillati</taxon>
        <taxon>Bacillota</taxon>
        <taxon>Bacilli</taxon>
        <taxon>Bacillales</taxon>
        <taxon>Paenibacillaceae</taxon>
        <taxon>Paenibacillus</taxon>
    </lineage>
</organism>
<dbReference type="RefSeq" id="WP_155702237.1">
    <property type="nucleotide sequence ID" value="NZ_CP034235.1"/>
</dbReference>
<dbReference type="KEGG" id="ppsc:EHS13_20715"/>
<protein>
    <submittedName>
        <fullName evidence="2">ROK family protein</fullName>
    </submittedName>
</protein>
<dbReference type="EMBL" id="CP034235">
    <property type="protein sequence ID" value="QGQ97136.1"/>
    <property type="molecule type" value="Genomic_DNA"/>
</dbReference>
<evidence type="ECO:0000313" key="3">
    <source>
        <dbReference type="Proteomes" id="UP000426246"/>
    </source>
</evidence>
<dbReference type="SUPFAM" id="SSF53067">
    <property type="entry name" value="Actin-like ATPase domain"/>
    <property type="match status" value="1"/>
</dbReference>
<accession>A0A6B8RP36</accession>
<dbReference type="OrthoDB" id="9810372at2"/>
<proteinExistence type="inferred from homology"/>
<keyword evidence="3" id="KW-1185">Reference proteome</keyword>
<dbReference type="PANTHER" id="PTHR18964">
    <property type="entry name" value="ROK (REPRESSOR, ORF, KINASE) FAMILY"/>
    <property type="match status" value="1"/>
</dbReference>
<sequence>MARYIGVDIGGTNIVFGVVDEASNCLLFKKVATEADKGSTHVIQTIAAHILDLAEQTDEPILAVGVGVPGFVDHANGIAVSAVNLGWENYPVVAELEKLITIPIYINNDVRLYVYGEALAGAGRNYKHVLGVTLGTGIASAMVNEGQLYYGSGNRAGELGHITMPGNTYACKCGLVGCLETIASANGIVRQAKDAIIQGGNSLLKLWYPGDQIDKVTALDVSNAYDQGDILAIKVMEDTGVYLAKGLAYAINFYSPDLIVIGGGAAMAGERLLGPMKRQLQASILPLYWEGLSITIAQRVEDAGIIGGALYAKNQLS</sequence>
<gene>
    <name evidence="2" type="ORF">EHS13_20715</name>
</gene>
<name>A0A6B8RP36_9BACL</name>
<dbReference type="Pfam" id="PF00480">
    <property type="entry name" value="ROK"/>
    <property type="match status" value="1"/>
</dbReference>
<evidence type="ECO:0000256" key="1">
    <source>
        <dbReference type="ARBA" id="ARBA00006479"/>
    </source>
</evidence>
<dbReference type="Gene3D" id="3.30.420.40">
    <property type="match status" value="2"/>
</dbReference>